<dbReference type="InterPro" id="IPR003838">
    <property type="entry name" value="ABC3_permease_C"/>
</dbReference>
<dbReference type="PANTHER" id="PTHR30489">
    <property type="entry name" value="LIPOPROTEIN-RELEASING SYSTEM TRANSMEMBRANE PROTEIN LOLE"/>
    <property type="match status" value="1"/>
</dbReference>
<dbReference type="GO" id="GO:0098797">
    <property type="term" value="C:plasma membrane protein complex"/>
    <property type="evidence" value="ECO:0007669"/>
    <property type="project" value="TreeGrafter"/>
</dbReference>
<dbReference type="GO" id="GO:0044874">
    <property type="term" value="P:lipoprotein localization to outer membrane"/>
    <property type="evidence" value="ECO:0007669"/>
    <property type="project" value="TreeGrafter"/>
</dbReference>
<sequence length="406" mass="45304">MKRYLRTIRVGVFLTVRSITRGSIGTTVMTVFMMAMIFMNLIFLTAIINGLTNTAQKQIINTLTGHVLVEAPAGELYMPRANYVYQQLLDVPGVQNISARTNFSAEITISGEQGSYRGVAIDPAQEAMVTTVAEHIVSGRYLKNDDTNKLILGNQVAGDKNNDVEMQAYSLKGAQVGDWVNLQFSNGRSQRFEVVGIFDTDFVQADNRFFISQQEFFALFKEYKNHASEFAVKITPTADVNTVADDIKALPLKIKTRTWKETAGIVDSFTSSFDMVNVIVSFAGLLVAGITIFIVMYIDVINRKRQIGILRAIGITENSIALSYLMRALLYAFFGVILGMLIFKFAIIPLFLQHPLKLPVGQVSLMIAYSLMYVRALALFVVAFLGSYIPIQRVLRMHIIEAIWGK</sequence>
<keyword evidence="5 7" id="KW-1133">Transmembrane helix</keyword>
<feature type="domain" description="ABC3 transporter permease C-terminal" evidence="8">
    <location>
        <begin position="279"/>
        <end position="398"/>
    </location>
</feature>
<dbReference type="Proteomes" id="UP000176420">
    <property type="component" value="Unassembled WGS sequence"/>
</dbReference>
<feature type="transmembrane region" description="Helical" evidence="7">
    <location>
        <begin position="328"/>
        <end position="352"/>
    </location>
</feature>
<keyword evidence="4 7" id="KW-0812">Transmembrane</keyword>
<dbReference type="InterPro" id="IPR025857">
    <property type="entry name" value="MacB_PCD"/>
</dbReference>
<dbReference type="Pfam" id="PF02687">
    <property type="entry name" value="FtsX"/>
    <property type="match status" value="1"/>
</dbReference>
<feature type="transmembrane region" description="Helical" evidence="7">
    <location>
        <begin position="27"/>
        <end position="48"/>
    </location>
</feature>
<dbReference type="EMBL" id="MHKI01000029">
    <property type="protein sequence ID" value="OGY85686.1"/>
    <property type="molecule type" value="Genomic_DNA"/>
</dbReference>
<evidence type="ECO:0000313" key="10">
    <source>
        <dbReference type="EMBL" id="OGY85686.1"/>
    </source>
</evidence>
<proteinExistence type="inferred from homology"/>
<dbReference type="Pfam" id="PF12704">
    <property type="entry name" value="MacB_PCD"/>
    <property type="match status" value="1"/>
</dbReference>
<evidence type="ECO:0000313" key="11">
    <source>
        <dbReference type="Proteomes" id="UP000176420"/>
    </source>
</evidence>
<comment type="subcellular location">
    <subcellularLocation>
        <location evidence="1">Cell membrane</location>
        <topology evidence="1">Multi-pass membrane protein</topology>
    </subcellularLocation>
</comment>
<dbReference type="InterPro" id="IPR051447">
    <property type="entry name" value="Lipoprotein-release_system"/>
</dbReference>
<evidence type="ECO:0000256" key="1">
    <source>
        <dbReference type="ARBA" id="ARBA00004651"/>
    </source>
</evidence>
<gene>
    <name evidence="10" type="ORF">A2319_05285</name>
</gene>
<feature type="domain" description="MacB-like periplasmic core" evidence="9">
    <location>
        <begin position="27"/>
        <end position="250"/>
    </location>
</feature>
<feature type="transmembrane region" description="Helical" evidence="7">
    <location>
        <begin position="278"/>
        <end position="298"/>
    </location>
</feature>
<comment type="caution">
    <text evidence="10">The sequence shown here is derived from an EMBL/GenBank/DDBJ whole genome shotgun (WGS) entry which is preliminary data.</text>
</comment>
<dbReference type="PANTHER" id="PTHR30489:SF0">
    <property type="entry name" value="LIPOPROTEIN-RELEASING SYSTEM TRANSMEMBRANE PROTEIN LOLE"/>
    <property type="match status" value="1"/>
</dbReference>
<evidence type="ECO:0000256" key="2">
    <source>
        <dbReference type="ARBA" id="ARBA00005236"/>
    </source>
</evidence>
<evidence type="ECO:0008006" key="12">
    <source>
        <dbReference type="Google" id="ProtNLM"/>
    </source>
</evidence>
<evidence type="ECO:0000256" key="5">
    <source>
        <dbReference type="ARBA" id="ARBA00022989"/>
    </source>
</evidence>
<evidence type="ECO:0000256" key="6">
    <source>
        <dbReference type="ARBA" id="ARBA00023136"/>
    </source>
</evidence>
<reference evidence="10 11" key="1">
    <citation type="journal article" date="2016" name="Nat. Commun.">
        <title>Thousands of microbial genomes shed light on interconnected biogeochemical processes in an aquifer system.</title>
        <authorList>
            <person name="Anantharaman K."/>
            <person name="Brown C.T."/>
            <person name="Hug L.A."/>
            <person name="Sharon I."/>
            <person name="Castelle C.J."/>
            <person name="Probst A.J."/>
            <person name="Thomas B.C."/>
            <person name="Singh A."/>
            <person name="Wilkins M.J."/>
            <person name="Karaoz U."/>
            <person name="Brodie E.L."/>
            <person name="Williams K.H."/>
            <person name="Hubbard S.S."/>
            <person name="Banfield J.F."/>
        </authorList>
    </citation>
    <scope>NUCLEOTIDE SEQUENCE [LARGE SCALE GENOMIC DNA]</scope>
</reference>
<evidence type="ECO:0000259" key="8">
    <source>
        <dbReference type="Pfam" id="PF02687"/>
    </source>
</evidence>
<keyword evidence="3" id="KW-1003">Cell membrane</keyword>
<comment type="similarity">
    <text evidence="2">Belongs to the ABC-4 integral membrane protein family. LolC/E subfamily.</text>
</comment>
<evidence type="ECO:0000259" key="9">
    <source>
        <dbReference type="Pfam" id="PF12704"/>
    </source>
</evidence>
<protein>
    <recommendedName>
        <fullName evidence="12">ABC3 transporter permease protein domain-containing protein</fullName>
    </recommendedName>
</protein>
<evidence type="ECO:0000256" key="7">
    <source>
        <dbReference type="SAM" id="Phobius"/>
    </source>
</evidence>
<evidence type="ECO:0000256" key="4">
    <source>
        <dbReference type="ARBA" id="ARBA00022692"/>
    </source>
</evidence>
<feature type="transmembrane region" description="Helical" evidence="7">
    <location>
        <begin position="372"/>
        <end position="391"/>
    </location>
</feature>
<keyword evidence="6 7" id="KW-0472">Membrane</keyword>
<name>A0A1G2BAE4_9BACT</name>
<accession>A0A1G2BAE4</accession>
<dbReference type="AlphaFoldDB" id="A0A1G2BAE4"/>
<evidence type="ECO:0000256" key="3">
    <source>
        <dbReference type="ARBA" id="ARBA00022475"/>
    </source>
</evidence>
<organism evidence="10 11">
    <name type="scientific">Candidatus Kerfeldbacteria bacterium RIFOXYB2_FULL_38_14</name>
    <dbReference type="NCBI Taxonomy" id="1798547"/>
    <lineage>
        <taxon>Bacteria</taxon>
        <taxon>Candidatus Kerfeldiibacteriota</taxon>
    </lineage>
</organism>